<gene>
    <name evidence="2" type="ORF">G6045_13075</name>
</gene>
<dbReference type="RefSeq" id="WP_165332088.1">
    <property type="nucleotide sequence ID" value="NZ_JAAKZW010000040.1"/>
</dbReference>
<dbReference type="CDD" id="cd00090">
    <property type="entry name" value="HTH_ARSR"/>
    <property type="match status" value="1"/>
</dbReference>
<dbReference type="Pfam" id="PF01022">
    <property type="entry name" value="HTH_5"/>
    <property type="match status" value="1"/>
</dbReference>
<dbReference type="InterPro" id="IPR036388">
    <property type="entry name" value="WH-like_DNA-bd_sf"/>
</dbReference>
<keyword evidence="3" id="KW-1185">Reference proteome</keyword>
<accession>A0A6G4XGB6</accession>
<proteinExistence type="predicted"/>
<dbReference type="Proteomes" id="UP000481109">
    <property type="component" value="Unassembled WGS sequence"/>
</dbReference>
<dbReference type="SUPFAM" id="SSF46785">
    <property type="entry name" value="Winged helix' DNA-binding domain"/>
    <property type="match status" value="1"/>
</dbReference>
<protein>
    <submittedName>
        <fullName evidence="2">ArsR family transcriptional regulator</fullName>
    </submittedName>
</protein>
<dbReference type="EMBL" id="JAAKZW010000040">
    <property type="protein sequence ID" value="NGO76589.1"/>
    <property type="molecule type" value="Genomic_DNA"/>
</dbReference>
<dbReference type="Gene3D" id="1.10.10.10">
    <property type="entry name" value="Winged helix-like DNA-binding domain superfamily/Winged helix DNA-binding domain"/>
    <property type="match status" value="1"/>
</dbReference>
<name>A0A6G4XGB6_9ACTN</name>
<feature type="domain" description="HTH arsR-type" evidence="1">
    <location>
        <begin position="12"/>
        <end position="103"/>
    </location>
</feature>
<dbReference type="GO" id="GO:0003700">
    <property type="term" value="F:DNA-binding transcription factor activity"/>
    <property type="evidence" value="ECO:0007669"/>
    <property type="project" value="InterPro"/>
</dbReference>
<organism evidence="2 3">
    <name type="scientific">Streptomyces mesophilus</name>
    <dbReference type="NCBI Taxonomy" id="1775132"/>
    <lineage>
        <taxon>Bacteria</taxon>
        <taxon>Bacillati</taxon>
        <taxon>Actinomycetota</taxon>
        <taxon>Actinomycetes</taxon>
        <taxon>Kitasatosporales</taxon>
        <taxon>Streptomycetaceae</taxon>
        <taxon>Streptomyces</taxon>
    </lineage>
</organism>
<sequence>MTEMTDGDAAESVHRALAVPSRRRLMSLLREADGLLAMDELTAATGLSAATVRHHLAALAEAGLVRAERSAGTGRGRPKLLYAAVPAVPGGGDEDRAYRDLAGALVDALAADAPSARDAGRAWGGRLARAAGPAPAAERVYAHAARLGFDPETVPAPAGTDRILLHGCPYRELARKTPEVVCALHQGLLDGLLEGDGARAELHPFLAPDLCRADLVAR</sequence>
<comment type="caution">
    <text evidence="2">The sequence shown here is derived from an EMBL/GenBank/DDBJ whole genome shotgun (WGS) entry which is preliminary data.</text>
</comment>
<evidence type="ECO:0000259" key="1">
    <source>
        <dbReference type="SMART" id="SM00418"/>
    </source>
</evidence>
<dbReference type="AlphaFoldDB" id="A0A6G4XGB6"/>
<dbReference type="SMART" id="SM00418">
    <property type="entry name" value="HTH_ARSR"/>
    <property type="match status" value="1"/>
</dbReference>
<dbReference type="InterPro" id="IPR001845">
    <property type="entry name" value="HTH_ArsR_DNA-bd_dom"/>
</dbReference>
<evidence type="ECO:0000313" key="3">
    <source>
        <dbReference type="Proteomes" id="UP000481109"/>
    </source>
</evidence>
<dbReference type="InterPro" id="IPR011991">
    <property type="entry name" value="ArsR-like_HTH"/>
</dbReference>
<evidence type="ECO:0000313" key="2">
    <source>
        <dbReference type="EMBL" id="NGO76589.1"/>
    </source>
</evidence>
<dbReference type="InterPro" id="IPR036390">
    <property type="entry name" value="WH_DNA-bd_sf"/>
</dbReference>
<reference evidence="2 3" key="1">
    <citation type="submission" date="2020-02" db="EMBL/GenBank/DDBJ databases">
        <title>Whole-genome analyses of novel actinobacteria.</title>
        <authorList>
            <person name="Sahin N."/>
            <person name="Tokatli A."/>
        </authorList>
    </citation>
    <scope>NUCLEOTIDE SEQUENCE [LARGE SCALE GENOMIC DNA]</scope>
    <source>
        <strain evidence="2 3">YC504</strain>
    </source>
</reference>